<dbReference type="InterPro" id="IPR011006">
    <property type="entry name" value="CheY-like_superfamily"/>
</dbReference>
<feature type="modified residue" description="4-aspartylphosphate" evidence="5">
    <location>
        <position position="57"/>
    </location>
</feature>
<dbReference type="PROSITE" id="PS50043">
    <property type="entry name" value="HTH_LUXR_2"/>
    <property type="match status" value="1"/>
</dbReference>
<dbReference type="GO" id="GO:0003677">
    <property type="term" value="F:DNA binding"/>
    <property type="evidence" value="ECO:0007669"/>
    <property type="project" value="UniProtKB-KW"/>
</dbReference>
<dbReference type="EMBL" id="LRPC01000012">
    <property type="protein sequence ID" value="KYG76143.1"/>
    <property type="molecule type" value="Genomic_DNA"/>
</dbReference>
<dbReference type="GO" id="GO:0000160">
    <property type="term" value="P:phosphorelay signal transduction system"/>
    <property type="evidence" value="ECO:0007669"/>
    <property type="project" value="InterPro"/>
</dbReference>
<evidence type="ECO:0000259" key="6">
    <source>
        <dbReference type="PROSITE" id="PS50043"/>
    </source>
</evidence>
<organism evidence="8 9">
    <name type="scientific">Roseivirga spongicola</name>
    <dbReference type="NCBI Taxonomy" id="333140"/>
    <lineage>
        <taxon>Bacteria</taxon>
        <taxon>Pseudomonadati</taxon>
        <taxon>Bacteroidota</taxon>
        <taxon>Cytophagia</taxon>
        <taxon>Cytophagales</taxon>
        <taxon>Roseivirgaceae</taxon>
        <taxon>Roseivirga</taxon>
    </lineage>
</organism>
<keyword evidence="2" id="KW-0805">Transcription regulation</keyword>
<dbReference type="InterPro" id="IPR001789">
    <property type="entry name" value="Sig_transdc_resp-reg_receiver"/>
</dbReference>
<comment type="caution">
    <text evidence="8">The sequence shown here is derived from an EMBL/GenBank/DDBJ whole genome shotgun (WGS) entry which is preliminary data.</text>
</comment>
<dbReference type="SUPFAM" id="SSF46894">
    <property type="entry name" value="C-terminal effector domain of the bipartite response regulators"/>
    <property type="match status" value="1"/>
</dbReference>
<evidence type="ECO:0000313" key="8">
    <source>
        <dbReference type="EMBL" id="KYG76143.1"/>
    </source>
</evidence>
<dbReference type="CDD" id="cd17535">
    <property type="entry name" value="REC_NarL-like"/>
    <property type="match status" value="1"/>
</dbReference>
<dbReference type="AlphaFoldDB" id="A0A150XBP5"/>
<evidence type="ECO:0000313" key="9">
    <source>
        <dbReference type="Proteomes" id="UP000075606"/>
    </source>
</evidence>
<keyword evidence="4" id="KW-0804">Transcription</keyword>
<gene>
    <name evidence="8" type="ORF">AWW68_10030</name>
</gene>
<dbReference type="STRING" id="333140.AWW68_10030"/>
<evidence type="ECO:0008006" key="10">
    <source>
        <dbReference type="Google" id="ProtNLM"/>
    </source>
</evidence>
<evidence type="ECO:0000256" key="3">
    <source>
        <dbReference type="ARBA" id="ARBA00023125"/>
    </source>
</evidence>
<accession>A0A150XBP5</accession>
<evidence type="ECO:0000256" key="4">
    <source>
        <dbReference type="ARBA" id="ARBA00023163"/>
    </source>
</evidence>
<dbReference type="Pfam" id="PF00072">
    <property type="entry name" value="Response_reg"/>
    <property type="match status" value="1"/>
</dbReference>
<feature type="domain" description="Response regulatory" evidence="7">
    <location>
        <begin position="6"/>
        <end position="122"/>
    </location>
</feature>
<keyword evidence="9" id="KW-1185">Reference proteome</keyword>
<dbReference type="PANTHER" id="PTHR43214">
    <property type="entry name" value="TWO-COMPONENT RESPONSE REGULATOR"/>
    <property type="match status" value="1"/>
</dbReference>
<dbReference type="CDD" id="cd06170">
    <property type="entry name" value="LuxR_C_like"/>
    <property type="match status" value="1"/>
</dbReference>
<evidence type="ECO:0000256" key="2">
    <source>
        <dbReference type="ARBA" id="ARBA00023015"/>
    </source>
</evidence>
<name>A0A150XBP5_9BACT</name>
<dbReference type="Pfam" id="PF00196">
    <property type="entry name" value="GerE"/>
    <property type="match status" value="1"/>
</dbReference>
<dbReference type="Gene3D" id="3.40.50.2300">
    <property type="match status" value="1"/>
</dbReference>
<protein>
    <recommendedName>
        <fullName evidence="10">LuxR family transcriptional regulator</fullName>
    </recommendedName>
</protein>
<evidence type="ECO:0000256" key="1">
    <source>
        <dbReference type="ARBA" id="ARBA00022553"/>
    </source>
</evidence>
<dbReference type="SMART" id="SM00448">
    <property type="entry name" value="REC"/>
    <property type="match status" value="1"/>
</dbReference>
<dbReference type="InterPro" id="IPR000792">
    <property type="entry name" value="Tscrpt_reg_LuxR_C"/>
</dbReference>
<dbReference type="SUPFAM" id="SSF52172">
    <property type="entry name" value="CheY-like"/>
    <property type="match status" value="1"/>
</dbReference>
<dbReference type="RefSeq" id="WP_068220739.1">
    <property type="nucleotide sequence ID" value="NZ_LRPC01000012.1"/>
</dbReference>
<reference evidence="8 9" key="1">
    <citation type="submission" date="2016-01" db="EMBL/GenBank/DDBJ databases">
        <title>Genome sequencing of Roseivirga spongicola UST030701-084.</title>
        <authorList>
            <person name="Selvaratnam C."/>
            <person name="Thevarajoo S."/>
            <person name="Goh K.M."/>
            <person name="Ee R."/>
            <person name="Chan K.-G."/>
            <person name="Chong C.S."/>
        </authorList>
    </citation>
    <scope>NUCLEOTIDE SEQUENCE [LARGE SCALE GENOMIC DNA]</scope>
    <source>
        <strain evidence="8 9">UST030701-084</strain>
    </source>
</reference>
<proteinExistence type="predicted"/>
<dbReference type="PRINTS" id="PR00038">
    <property type="entry name" value="HTHLUXR"/>
</dbReference>
<dbReference type="InterPro" id="IPR039420">
    <property type="entry name" value="WalR-like"/>
</dbReference>
<dbReference type="PROSITE" id="PS50110">
    <property type="entry name" value="RESPONSE_REGULATORY"/>
    <property type="match status" value="1"/>
</dbReference>
<evidence type="ECO:0000256" key="5">
    <source>
        <dbReference type="PROSITE-ProRule" id="PRU00169"/>
    </source>
</evidence>
<dbReference type="Proteomes" id="UP000075606">
    <property type="component" value="Unassembled WGS sequence"/>
</dbReference>
<dbReference type="SMART" id="SM00421">
    <property type="entry name" value="HTH_LUXR"/>
    <property type="match status" value="1"/>
</dbReference>
<sequence length="217" mass="23964">MNKPVSLFIVDDHPLIVDGLNAYINKSSDFEVVGTASSGKEALTKLKEVSADIVMTDIQMPGISGIELTEQLKKQRSDQKIIVLTMFGDAPYIKKLLQLGVDGYVLKDIDRTELYNALNTVANGGHFYSKEITEVMMNKLRGVDQKLPVGAADLTDREKEILALILAQKSNQEIAEELFISGRTVEAHKRNMLSKTGSKNVAGLVIFALENQIFTHL</sequence>
<keyword evidence="3" id="KW-0238">DNA-binding</keyword>
<dbReference type="InterPro" id="IPR016032">
    <property type="entry name" value="Sig_transdc_resp-reg_C-effctor"/>
</dbReference>
<dbReference type="PANTHER" id="PTHR43214:SF41">
    <property type="entry name" value="NITRATE_NITRITE RESPONSE REGULATOR PROTEIN NARP"/>
    <property type="match status" value="1"/>
</dbReference>
<evidence type="ECO:0000259" key="7">
    <source>
        <dbReference type="PROSITE" id="PS50110"/>
    </source>
</evidence>
<feature type="domain" description="HTH luxR-type" evidence="6">
    <location>
        <begin position="147"/>
        <end position="212"/>
    </location>
</feature>
<dbReference type="OrthoDB" id="9797341at2"/>
<keyword evidence="1 5" id="KW-0597">Phosphoprotein</keyword>
<dbReference type="GO" id="GO:0006355">
    <property type="term" value="P:regulation of DNA-templated transcription"/>
    <property type="evidence" value="ECO:0007669"/>
    <property type="project" value="InterPro"/>
</dbReference>
<dbReference type="InterPro" id="IPR058245">
    <property type="entry name" value="NreC/VraR/RcsB-like_REC"/>
</dbReference>